<evidence type="ECO:0000256" key="1">
    <source>
        <dbReference type="SAM" id="MobiDB-lite"/>
    </source>
</evidence>
<feature type="signal peptide" evidence="2">
    <location>
        <begin position="1"/>
        <end position="27"/>
    </location>
</feature>
<keyword evidence="4" id="KW-1185">Reference proteome</keyword>
<name>F0XLH0_GROCL</name>
<evidence type="ECO:0008006" key="5">
    <source>
        <dbReference type="Google" id="ProtNLM"/>
    </source>
</evidence>
<evidence type="ECO:0000313" key="3">
    <source>
        <dbReference type="EMBL" id="EFX01127.1"/>
    </source>
</evidence>
<feature type="chain" id="PRO_5003260154" description="WSC domain-containing protein" evidence="2">
    <location>
        <begin position="28"/>
        <end position="373"/>
    </location>
</feature>
<organism evidence="4">
    <name type="scientific">Grosmannia clavigera (strain kw1407 / UAMH 11150)</name>
    <name type="common">Blue stain fungus</name>
    <name type="synonym">Graphiocladiella clavigera</name>
    <dbReference type="NCBI Taxonomy" id="655863"/>
    <lineage>
        <taxon>Eukaryota</taxon>
        <taxon>Fungi</taxon>
        <taxon>Dikarya</taxon>
        <taxon>Ascomycota</taxon>
        <taxon>Pezizomycotina</taxon>
        <taxon>Sordariomycetes</taxon>
        <taxon>Sordariomycetidae</taxon>
        <taxon>Ophiostomatales</taxon>
        <taxon>Ophiostomataceae</taxon>
        <taxon>Leptographium</taxon>
    </lineage>
</organism>
<sequence length="373" mass="40861">MSATFSVSSFLQLAVIALLAVPHGVLADTSLGCVSVSSKFAETFTLTANGPTACQEKCTAAVRFCVCASSEPTIEKTYDSSACSFTCPSPYEAYTCGGEDSSTFDFIYNLYYSGSSSSTTSSTTAAAQTTSGTSTTPSSTATSTVTSATPTTSSHSTTVTTADAVSTPSTIAGTTSSIPSSSTGTITSISSTSSETSITGQIFQTTETTAGGSSTSTVPRTVFVSTVDCSCTDDDVATSTTSTLTVEETHHSLGYGHCHIFIQWRNHYHQLHKHYFRRIFLSNCLKHSFHCLYPGSFREHHFYRVKPDYCLKHLFHCYSSYFHKHHFRRLYQQLFQHLPLSQYHVYHLGHQEFVYHFCSREQFYGRPQLSENY</sequence>
<dbReference type="AlphaFoldDB" id="F0XLH0"/>
<dbReference type="EMBL" id="GL629794">
    <property type="protein sequence ID" value="EFX01127.1"/>
    <property type="molecule type" value="Genomic_DNA"/>
</dbReference>
<evidence type="ECO:0000256" key="2">
    <source>
        <dbReference type="SAM" id="SignalP"/>
    </source>
</evidence>
<dbReference type="RefSeq" id="XP_014170609.1">
    <property type="nucleotide sequence ID" value="XM_014315134.1"/>
</dbReference>
<reference evidence="3 4" key="1">
    <citation type="journal article" date="2011" name="Proc. Natl. Acad. Sci. U.S.A.">
        <title>Genome and transcriptome analyses of the mountain pine beetle-fungal symbiont Grosmannia clavigera, a lodgepole pine pathogen.</title>
        <authorList>
            <person name="DiGuistini S."/>
            <person name="Wang Y."/>
            <person name="Liao N.Y."/>
            <person name="Taylor G."/>
            <person name="Tanguay P."/>
            <person name="Feau N."/>
            <person name="Henrissat B."/>
            <person name="Chan S.K."/>
            <person name="Hesse-Orce U."/>
            <person name="Alamouti S.M."/>
            <person name="Tsui C.K.M."/>
            <person name="Docking R.T."/>
            <person name="Levasseur A."/>
            <person name="Haridas S."/>
            <person name="Robertson G."/>
            <person name="Birol I."/>
            <person name="Holt R.A."/>
            <person name="Marra M.A."/>
            <person name="Hamelin R.C."/>
            <person name="Hirst M."/>
            <person name="Jones S.J.M."/>
            <person name="Bohlmann J."/>
            <person name="Breuil C."/>
        </authorList>
    </citation>
    <scope>NUCLEOTIDE SEQUENCE [LARGE SCALE GENOMIC DNA]</scope>
    <source>
        <strain evidence="4">kw1407 / UAMH 11150</strain>
    </source>
</reference>
<keyword evidence="2" id="KW-0732">Signal</keyword>
<dbReference type="OrthoDB" id="5245375at2759"/>
<dbReference type="Proteomes" id="UP000007796">
    <property type="component" value="Unassembled WGS sequence"/>
</dbReference>
<dbReference type="eggNOG" id="ENOG502RR40">
    <property type="taxonomic scope" value="Eukaryota"/>
</dbReference>
<feature type="region of interest" description="Disordered" evidence="1">
    <location>
        <begin position="128"/>
        <end position="192"/>
    </location>
</feature>
<evidence type="ECO:0000313" key="4">
    <source>
        <dbReference type="Proteomes" id="UP000007796"/>
    </source>
</evidence>
<proteinExistence type="predicted"/>
<protein>
    <recommendedName>
        <fullName evidence="5">WSC domain-containing protein</fullName>
    </recommendedName>
</protein>
<dbReference type="STRING" id="655863.F0XLH0"/>
<dbReference type="HOGENOM" id="CLU_741969_0_0_1"/>
<gene>
    <name evidence="3" type="ORF">CMQ_6069</name>
</gene>
<dbReference type="GeneID" id="25979461"/>
<accession>F0XLH0</accession>
<dbReference type="InParanoid" id="F0XLH0"/>